<evidence type="ECO:0000259" key="1">
    <source>
        <dbReference type="Pfam" id="PF04542"/>
    </source>
</evidence>
<dbReference type="GO" id="GO:0003700">
    <property type="term" value="F:DNA-binding transcription factor activity"/>
    <property type="evidence" value="ECO:0007669"/>
    <property type="project" value="InterPro"/>
</dbReference>
<reference evidence="2" key="1">
    <citation type="submission" date="2019-08" db="EMBL/GenBank/DDBJ databases">
        <authorList>
            <person name="Kucharzyk K."/>
            <person name="Murdoch R.W."/>
            <person name="Higgins S."/>
            <person name="Loffler F."/>
        </authorList>
    </citation>
    <scope>NUCLEOTIDE SEQUENCE</scope>
</reference>
<accession>A0A644ZR95</accession>
<dbReference type="AlphaFoldDB" id="A0A644ZR95"/>
<comment type="caution">
    <text evidence="2">The sequence shown here is derived from an EMBL/GenBank/DDBJ whole genome shotgun (WGS) entry which is preliminary data.</text>
</comment>
<dbReference type="InterPro" id="IPR007627">
    <property type="entry name" value="RNA_pol_sigma70_r2"/>
</dbReference>
<dbReference type="Gene3D" id="1.10.1740.10">
    <property type="match status" value="1"/>
</dbReference>
<protein>
    <recommendedName>
        <fullName evidence="1">RNA polymerase sigma-70 region 2 domain-containing protein</fullName>
    </recommendedName>
</protein>
<sequence>MIFITFNSKDERDEFYYLYEKYNKLLYKYAFDILNNHQDVEDVLQVAWLKISENVDKIITETDRRKVNYMITILKNSAYNKIKERTTIYYGDGKSEQATKYCYE</sequence>
<name>A0A644ZR95_9ZZZZ</name>
<gene>
    <name evidence="2" type="ORF">SDC9_90186</name>
</gene>
<dbReference type="EMBL" id="VSSQ01010130">
    <property type="protein sequence ID" value="MPM43509.1"/>
    <property type="molecule type" value="Genomic_DNA"/>
</dbReference>
<proteinExistence type="predicted"/>
<evidence type="ECO:0000313" key="2">
    <source>
        <dbReference type="EMBL" id="MPM43509.1"/>
    </source>
</evidence>
<dbReference type="GO" id="GO:0006352">
    <property type="term" value="P:DNA-templated transcription initiation"/>
    <property type="evidence" value="ECO:0007669"/>
    <property type="project" value="InterPro"/>
</dbReference>
<organism evidence="2">
    <name type="scientific">bioreactor metagenome</name>
    <dbReference type="NCBI Taxonomy" id="1076179"/>
    <lineage>
        <taxon>unclassified sequences</taxon>
        <taxon>metagenomes</taxon>
        <taxon>ecological metagenomes</taxon>
    </lineage>
</organism>
<feature type="domain" description="RNA polymerase sigma-70 region 2" evidence="1">
    <location>
        <begin position="18"/>
        <end position="85"/>
    </location>
</feature>
<dbReference type="InterPro" id="IPR013325">
    <property type="entry name" value="RNA_pol_sigma_r2"/>
</dbReference>
<dbReference type="SUPFAM" id="SSF88946">
    <property type="entry name" value="Sigma2 domain of RNA polymerase sigma factors"/>
    <property type="match status" value="1"/>
</dbReference>
<dbReference type="Pfam" id="PF04542">
    <property type="entry name" value="Sigma70_r2"/>
    <property type="match status" value="1"/>
</dbReference>